<dbReference type="AlphaFoldDB" id="A0A3B0T1E5"/>
<dbReference type="PANTHER" id="PTHR12110:SF21">
    <property type="entry name" value="XYLOSE ISOMERASE-LIKE TIM BARREL DOMAIN-CONTAINING PROTEIN"/>
    <property type="match status" value="1"/>
</dbReference>
<dbReference type="PANTHER" id="PTHR12110">
    <property type="entry name" value="HYDROXYPYRUVATE ISOMERASE"/>
    <property type="match status" value="1"/>
</dbReference>
<protein>
    <recommendedName>
        <fullName evidence="1">Xylose isomerase-like TIM barrel domain-containing protein</fullName>
    </recommendedName>
</protein>
<dbReference type="InterPro" id="IPR050312">
    <property type="entry name" value="IolE/XylAMocC-like"/>
</dbReference>
<evidence type="ECO:0000259" key="1">
    <source>
        <dbReference type="Pfam" id="PF01261"/>
    </source>
</evidence>
<reference evidence="2" key="1">
    <citation type="submission" date="2018-06" db="EMBL/GenBank/DDBJ databases">
        <authorList>
            <person name="Zhirakovskaya E."/>
        </authorList>
    </citation>
    <scope>NUCLEOTIDE SEQUENCE</scope>
</reference>
<dbReference type="Pfam" id="PF01261">
    <property type="entry name" value="AP_endonuc_2"/>
    <property type="match status" value="1"/>
</dbReference>
<organism evidence="2">
    <name type="scientific">hydrothermal vent metagenome</name>
    <dbReference type="NCBI Taxonomy" id="652676"/>
    <lineage>
        <taxon>unclassified sequences</taxon>
        <taxon>metagenomes</taxon>
        <taxon>ecological metagenomes</taxon>
    </lineage>
</organism>
<accession>A0A3B0T1E5</accession>
<gene>
    <name evidence="2" type="ORF">MNBD_BACTEROID05-1344</name>
</gene>
<dbReference type="InterPro" id="IPR013022">
    <property type="entry name" value="Xyl_isomerase-like_TIM-brl"/>
</dbReference>
<name>A0A3B0T1E5_9ZZZZ</name>
<dbReference type="EMBL" id="UOEN01000111">
    <property type="protein sequence ID" value="VAW12571.1"/>
    <property type="molecule type" value="Genomic_DNA"/>
</dbReference>
<dbReference type="InterPro" id="IPR036237">
    <property type="entry name" value="Xyl_isomerase-like_sf"/>
</dbReference>
<proteinExistence type="predicted"/>
<feature type="domain" description="Xylose isomerase-like TIM barrel" evidence="1">
    <location>
        <begin position="20"/>
        <end position="269"/>
    </location>
</feature>
<dbReference type="SUPFAM" id="SSF51658">
    <property type="entry name" value="Xylose isomerase-like"/>
    <property type="match status" value="1"/>
</dbReference>
<dbReference type="Gene3D" id="3.20.20.150">
    <property type="entry name" value="Divalent-metal-dependent TIM barrel enzymes"/>
    <property type="match status" value="1"/>
</dbReference>
<evidence type="ECO:0000313" key="2">
    <source>
        <dbReference type="EMBL" id="VAW12571.1"/>
    </source>
</evidence>
<sequence>MLSMSTSWMPEPEKGIKYWLEQVKALGIDAVELSYKVDQNQLNEFEDCLGELSMGVSSIHNFCPTPDDEESPRHPSNYYRLSSKDEHERQQAIKWTNIAVDTAKRTGAGVVVIHAGTLDFEDERSPELFRLYCEGKRESEEFLAERTRILDLRQKKQGIYIDSLVKSLFDVIKYAQSKDVKIGLETRYYPIEIPNFEEIGMFLDMFREEGLRYWHDVGHAEMNSRLGITEHKKFLDTYKDDLIGVHLHGIKERRDHLAPFEGDMDLDDLLPYFGAGVIRVIESKPFASFDLLKDAVKKLK</sequence>